<feature type="transmembrane region" description="Helical" evidence="1">
    <location>
        <begin position="232"/>
        <end position="252"/>
    </location>
</feature>
<proteinExistence type="predicted"/>
<dbReference type="AlphaFoldDB" id="A0A844FEU1"/>
<protein>
    <submittedName>
        <fullName evidence="2">Uncharacterized protein</fullName>
    </submittedName>
</protein>
<feature type="transmembrane region" description="Helical" evidence="1">
    <location>
        <begin position="170"/>
        <end position="190"/>
    </location>
</feature>
<dbReference type="EMBL" id="VULR01000002">
    <property type="protein sequence ID" value="MSS42491.1"/>
    <property type="molecule type" value="Genomic_DNA"/>
</dbReference>
<name>A0A844FEU1_9FIRM</name>
<organism evidence="2 3">
    <name type="scientific">Anaerosalibacter bizertensis</name>
    <dbReference type="NCBI Taxonomy" id="932217"/>
    <lineage>
        <taxon>Bacteria</taxon>
        <taxon>Bacillati</taxon>
        <taxon>Bacillota</taxon>
        <taxon>Tissierellia</taxon>
        <taxon>Tissierellales</taxon>
        <taxon>Sporanaerobacteraceae</taxon>
        <taxon>Anaerosalibacter</taxon>
    </lineage>
</organism>
<dbReference type="RefSeq" id="WP_154482324.1">
    <property type="nucleotide sequence ID" value="NZ_VULR01000002.1"/>
</dbReference>
<dbReference type="OrthoDB" id="9816138at2"/>
<dbReference type="Proteomes" id="UP000462760">
    <property type="component" value="Unassembled WGS sequence"/>
</dbReference>
<evidence type="ECO:0000256" key="1">
    <source>
        <dbReference type="SAM" id="Phobius"/>
    </source>
</evidence>
<feature type="transmembrane region" description="Helical" evidence="1">
    <location>
        <begin position="39"/>
        <end position="63"/>
    </location>
</feature>
<gene>
    <name evidence="2" type="ORF">FYJ27_01900</name>
</gene>
<reference evidence="2 3" key="1">
    <citation type="submission" date="2019-08" db="EMBL/GenBank/DDBJ databases">
        <title>In-depth cultivation of the pig gut microbiome towards novel bacterial diversity and tailored functional studies.</title>
        <authorList>
            <person name="Wylensek D."/>
            <person name="Hitch T.C.A."/>
            <person name="Clavel T."/>
        </authorList>
    </citation>
    <scope>NUCLEOTIDE SEQUENCE [LARGE SCALE GENOMIC DNA]</scope>
    <source>
        <strain evidence="2 3">Med78-601-WT-4W-RMD-3</strain>
    </source>
</reference>
<accession>A0A844FEU1</accession>
<feature type="transmembrane region" description="Helical" evidence="1">
    <location>
        <begin position="92"/>
        <end position="116"/>
    </location>
</feature>
<evidence type="ECO:0000313" key="3">
    <source>
        <dbReference type="Proteomes" id="UP000462760"/>
    </source>
</evidence>
<feature type="transmembrane region" description="Helical" evidence="1">
    <location>
        <begin position="12"/>
        <end position="33"/>
    </location>
</feature>
<evidence type="ECO:0000313" key="2">
    <source>
        <dbReference type="EMBL" id="MSS42491.1"/>
    </source>
</evidence>
<sequence>MGKYMKYEIKGTYKVILGILAIVLIATTVLYNYTAKNESSLIIALASLLIFGTFLSAFLYIVGSFRKELYEDRGYLTFTLPLTGNQILGAKLIVAFMWFLILGAITVSYNIFMMAKTSGETINFKELLSLINSSEIISFAIMILISGISTLILIYFSMALSRVTLRNRKIGGMWFIIFLILSAFIAWIQMKIVTISPYYINLKDWSIVNSNISALFQIEIDNASLMFSTEDYFYINIAGFITNIITGIILFLGTGHIIEKKIDL</sequence>
<keyword evidence="1" id="KW-0812">Transmembrane</keyword>
<keyword evidence="1" id="KW-1133">Transmembrane helix</keyword>
<comment type="caution">
    <text evidence="2">The sequence shown here is derived from an EMBL/GenBank/DDBJ whole genome shotgun (WGS) entry which is preliminary data.</text>
</comment>
<keyword evidence="1" id="KW-0472">Membrane</keyword>
<feature type="transmembrane region" description="Helical" evidence="1">
    <location>
        <begin position="136"/>
        <end position="158"/>
    </location>
</feature>